<keyword evidence="2" id="KW-0732">Signal</keyword>
<dbReference type="EMBL" id="LN885086">
    <property type="protein sequence ID" value="CUQ66931.1"/>
    <property type="molecule type" value="Genomic_DNA"/>
</dbReference>
<feature type="signal peptide" evidence="2">
    <location>
        <begin position="1"/>
        <end position="23"/>
    </location>
</feature>
<gene>
    <name evidence="3" type="ORF">NITINOP_1959</name>
</gene>
<dbReference type="RefSeq" id="WP_062484920.1">
    <property type="nucleotide sequence ID" value="NZ_LN885086.1"/>
</dbReference>
<keyword evidence="4" id="KW-1185">Reference proteome</keyword>
<name>A0A0S4KR59_9BACT</name>
<feature type="compositionally biased region" description="Basic and acidic residues" evidence="1">
    <location>
        <begin position="100"/>
        <end position="114"/>
    </location>
</feature>
<protein>
    <submittedName>
        <fullName evidence="3">Uncharacterized protein</fullName>
    </submittedName>
</protein>
<dbReference type="OrthoDB" id="9793995at2"/>
<dbReference type="Proteomes" id="UP000066284">
    <property type="component" value="Chromosome 1"/>
</dbReference>
<evidence type="ECO:0000256" key="2">
    <source>
        <dbReference type="SAM" id="SignalP"/>
    </source>
</evidence>
<organism evidence="3 4">
    <name type="scientific">Candidatus Nitrospira inopinata</name>
    <dbReference type="NCBI Taxonomy" id="1715989"/>
    <lineage>
        <taxon>Bacteria</taxon>
        <taxon>Pseudomonadati</taxon>
        <taxon>Nitrospirota</taxon>
        <taxon>Nitrospiria</taxon>
        <taxon>Nitrospirales</taxon>
        <taxon>Nitrospiraceae</taxon>
        <taxon>Nitrospira</taxon>
    </lineage>
</organism>
<reference evidence="4" key="1">
    <citation type="submission" date="2015-09" db="EMBL/GenBank/DDBJ databases">
        <authorList>
            <person name="Daims H."/>
        </authorList>
    </citation>
    <scope>NUCLEOTIDE SEQUENCE [LARGE SCALE GENOMIC DNA]</scope>
</reference>
<feature type="chain" id="PRO_5006623492" evidence="2">
    <location>
        <begin position="24"/>
        <end position="121"/>
    </location>
</feature>
<dbReference type="KEGG" id="nio:NITINOP_1959"/>
<dbReference type="AlphaFoldDB" id="A0A0S4KR59"/>
<evidence type="ECO:0000313" key="4">
    <source>
        <dbReference type="Proteomes" id="UP000066284"/>
    </source>
</evidence>
<accession>A0A0S4KR59</accession>
<sequence length="121" mass="12893">MKLSLLACFVAAGWLVGSLLALANPAMLPKHPGYPMGKAVDPVNGQLLANDAGQKNVTVQEALVDSARVNESHSKQNLLMNEENRRIIEKPGAGLLPKVEGPHIKIEPPVKEGTRVTASPQ</sequence>
<evidence type="ECO:0000313" key="3">
    <source>
        <dbReference type="EMBL" id="CUQ66931.1"/>
    </source>
</evidence>
<feature type="region of interest" description="Disordered" evidence="1">
    <location>
        <begin position="92"/>
        <end position="121"/>
    </location>
</feature>
<evidence type="ECO:0000256" key="1">
    <source>
        <dbReference type="SAM" id="MobiDB-lite"/>
    </source>
</evidence>
<proteinExistence type="predicted"/>